<feature type="chain" id="PRO_5030948045" evidence="10">
    <location>
        <begin position="31"/>
        <end position="890"/>
    </location>
</feature>
<keyword evidence="2 8" id="KW-0813">Transport</keyword>
<evidence type="ECO:0000256" key="3">
    <source>
        <dbReference type="ARBA" id="ARBA00022452"/>
    </source>
</evidence>
<accession>A0A7W7XZ29</accession>
<evidence type="ECO:0000256" key="8">
    <source>
        <dbReference type="PROSITE-ProRule" id="PRU01360"/>
    </source>
</evidence>
<dbReference type="PANTHER" id="PTHR47234">
    <property type="match status" value="1"/>
</dbReference>
<proteinExistence type="inferred from homology"/>
<evidence type="ECO:0000256" key="5">
    <source>
        <dbReference type="ARBA" id="ARBA00023077"/>
    </source>
</evidence>
<feature type="domain" description="TonB-dependent receptor plug" evidence="12">
    <location>
        <begin position="56"/>
        <end position="164"/>
    </location>
</feature>
<sequence>MTNIKQLPSAIRLALLAGAASAAAMGAAVAQEQAATLDRIEVTGSRIKRADVEGALPVTVIDRQQLELSGEVSVADFLRNTTFNSFGSFRPQSGSSAQSFAGISLRGLGEGRTLILIDGRRAPIAPNVGSAQDLNSIPLAAVERIEILSDGASAIYGTDAIGGVVNIITRKDFSGAEFTAGVSNPKRPGGETEQGSVIFGAAGDRGRIMAGASYNTRGIVWQRDREWSAGGVSTFSNNFMVANPAPGSLYGWLPGGFLANPNNGSVPPGGCGGPGFSVGGSGASTRCFYDFTFVAADEAEIRNQSLFTRAEYMINDDWSTYMNASVSRVKSFGRYAPVPSSPWPGGQPFIPVGSPNHPAVRFPNAGYDPNRPVFLRHRFAALGNRDTFIDSNVYDLLVGFEGRIGDVDVDFGARQSEYKYIDLGRNYVVGAIAQQFIADGRYNIYDPFGNPRSVLNSMIATINRESTTKLQEVYGNANFDLFELSGGTAGMAVGAEYRKEDYADLYDSLSESGQIVGSAGNSAAGSRDVKAAYFEVLLPFLSNLEVSLAGRYDKYSDYGSDTSPKVSVRWQPLEALTVRASYGQGFRAPSLDILAAQPSFSAATITHAPTCLAFGQPPTCSTQVTTYQIANPNLESEQSEQYSMGFAWDATDWLNLTLDYYNIKVEDRVAFIGIGTIVSCLEGTGTNCPSGLSRFPTGTAVPNPALGLGVEFGPQGEIIVGQTGYANLGTIETNGLDLNLRTNFDFGNWGALRNQFQVSHVRSYKVDGEDQIGREGLPKNRATLANQWTIGDFTFAWNLNYVHGQLSVAGRRAQLGLNDYGYSHRLPSWTTHDLQATWSAPWNGRITLGVQNVADKDPVQDPFDPTGRGFRFALYDGYGRVPYIRYTQSF</sequence>
<gene>
    <name evidence="13" type="ORF">HNQ58_000995</name>
</gene>
<dbReference type="EMBL" id="JACHHX010000005">
    <property type="protein sequence ID" value="MBB5015114.1"/>
    <property type="molecule type" value="Genomic_DNA"/>
</dbReference>
<dbReference type="InterPro" id="IPR036942">
    <property type="entry name" value="Beta-barrel_TonB_sf"/>
</dbReference>
<evidence type="ECO:0000256" key="10">
    <source>
        <dbReference type="SAM" id="SignalP"/>
    </source>
</evidence>
<name>A0A7W7XZ29_9GAMM</name>
<keyword evidence="7 8" id="KW-0998">Cell outer membrane</keyword>
<dbReference type="RefSeq" id="WP_183947684.1">
    <property type="nucleotide sequence ID" value="NZ_JACHHX010000005.1"/>
</dbReference>
<dbReference type="Gene3D" id="2.40.170.20">
    <property type="entry name" value="TonB-dependent receptor, beta-barrel domain"/>
    <property type="match status" value="1"/>
</dbReference>
<comment type="subcellular location">
    <subcellularLocation>
        <location evidence="1 8">Cell outer membrane</location>
        <topology evidence="1 8">Multi-pass membrane protein</topology>
    </subcellularLocation>
</comment>
<evidence type="ECO:0000259" key="12">
    <source>
        <dbReference type="Pfam" id="PF07715"/>
    </source>
</evidence>
<keyword evidence="10" id="KW-0732">Signal</keyword>
<dbReference type="InterPro" id="IPR012910">
    <property type="entry name" value="Plug_dom"/>
</dbReference>
<dbReference type="Proteomes" id="UP000519004">
    <property type="component" value="Unassembled WGS sequence"/>
</dbReference>
<feature type="signal peptide" evidence="10">
    <location>
        <begin position="1"/>
        <end position="30"/>
    </location>
</feature>
<evidence type="ECO:0000256" key="7">
    <source>
        <dbReference type="ARBA" id="ARBA00023237"/>
    </source>
</evidence>
<keyword evidence="3 8" id="KW-1134">Transmembrane beta strand</keyword>
<dbReference type="SUPFAM" id="SSF56935">
    <property type="entry name" value="Porins"/>
    <property type="match status" value="1"/>
</dbReference>
<evidence type="ECO:0000256" key="9">
    <source>
        <dbReference type="RuleBase" id="RU003357"/>
    </source>
</evidence>
<keyword evidence="14" id="KW-1185">Reference proteome</keyword>
<dbReference type="Gene3D" id="2.170.130.10">
    <property type="entry name" value="TonB-dependent receptor, plug domain"/>
    <property type="match status" value="1"/>
</dbReference>
<dbReference type="InterPro" id="IPR000531">
    <property type="entry name" value="Beta-barrel_TonB"/>
</dbReference>
<evidence type="ECO:0000313" key="13">
    <source>
        <dbReference type="EMBL" id="MBB5015114.1"/>
    </source>
</evidence>
<keyword evidence="4 8" id="KW-0812">Transmembrane</keyword>
<dbReference type="CDD" id="cd01347">
    <property type="entry name" value="ligand_gated_channel"/>
    <property type="match status" value="1"/>
</dbReference>
<comment type="similarity">
    <text evidence="8 9">Belongs to the TonB-dependent receptor family.</text>
</comment>
<dbReference type="InterPro" id="IPR037066">
    <property type="entry name" value="Plug_dom_sf"/>
</dbReference>
<evidence type="ECO:0000259" key="11">
    <source>
        <dbReference type="Pfam" id="PF00593"/>
    </source>
</evidence>
<keyword evidence="6 8" id="KW-0472">Membrane</keyword>
<dbReference type="PROSITE" id="PS52016">
    <property type="entry name" value="TONB_DEPENDENT_REC_3"/>
    <property type="match status" value="1"/>
</dbReference>
<dbReference type="InterPro" id="IPR039426">
    <property type="entry name" value="TonB-dep_rcpt-like"/>
</dbReference>
<dbReference type="PANTHER" id="PTHR47234:SF2">
    <property type="entry name" value="TONB-DEPENDENT RECEPTOR"/>
    <property type="match status" value="1"/>
</dbReference>
<evidence type="ECO:0000256" key="4">
    <source>
        <dbReference type="ARBA" id="ARBA00022692"/>
    </source>
</evidence>
<reference evidence="13 14" key="1">
    <citation type="submission" date="2020-08" db="EMBL/GenBank/DDBJ databases">
        <title>Genomic Encyclopedia of Type Strains, Phase IV (KMG-IV): sequencing the most valuable type-strain genomes for metagenomic binning, comparative biology and taxonomic classification.</title>
        <authorList>
            <person name="Goeker M."/>
        </authorList>
    </citation>
    <scope>NUCLEOTIDE SEQUENCE [LARGE SCALE GENOMIC DNA]</scope>
    <source>
        <strain evidence="13 14">DSM 25897</strain>
    </source>
</reference>
<comment type="caution">
    <text evidence="13">The sequence shown here is derived from an EMBL/GenBank/DDBJ whole genome shotgun (WGS) entry which is preliminary data.</text>
</comment>
<dbReference type="Pfam" id="PF07715">
    <property type="entry name" value="Plug"/>
    <property type="match status" value="1"/>
</dbReference>
<evidence type="ECO:0000256" key="6">
    <source>
        <dbReference type="ARBA" id="ARBA00023136"/>
    </source>
</evidence>
<evidence type="ECO:0000256" key="1">
    <source>
        <dbReference type="ARBA" id="ARBA00004571"/>
    </source>
</evidence>
<keyword evidence="13" id="KW-0675">Receptor</keyword>
<dbReference type="GO" id="GO:0009279">
    <property type="term" value="C:cell outer membrane"/>
    <property type="evidence" value="ECO:0007669"/>
    <property type="project" value="UniProtKB-SubCell"/>
</dbReference>
<dbReference type="AlphaFoldDB" id="A0A7W7XZ29"/>
<protein>
    <submittedName>
        <fullName evidence="13">Iron complex outermembrane receptor protein</fullName>
    </submittedName>
</protein>
<evidence type="ECO:0000256" key="2">
    <source>
        <dbReference type="ARBA" id="ARBA00022448"/>
    </source>
</evidence>
<evidence type="ECO:0000313" key="14">
    <source>
        <dbReference type="Proteomes" id="UP000519004"/>
    </source>
</evidence>
<dbReference type="Pfam" id="PF00593">
    <property type="entry name" value="TonB_dep_Rec_b-barrel"/>
    <property type="match status" value="1"/>
</dbReference>
<organism evidence="13 14">
    <name type="scientific">Rehaibacterium terrae</name>
    <dbReference type="NCBI Taxonomy" id="1341696"/>
    <lineage>
        <taxon>Bacteria</taxon>
        <taxon>Pseudomonadati</taxon>
        <taxon>Pseudomonadota</taxon>
        <taxon>Gammaproteobacteria</taxon>
        <taxon>Lysobacterales</taxon>
        <taxon>Lysobacteraceae</taxon>
        <taxon>Rehaibacterium</taxon>
    </lineage>
</organism>
<feature type="domain" description="TonB-dependent receptor-like beta-barrel" evidence="11">
    <location>
        <begin position="392"/>
        <end position="853"/>
    </location>
</feature>
<keyword evidence="5 9" id="KW-0798">TonB box</keyword>